<dbReference type="InterPro" id="IPR029033">
    <property type="entry name" value="His_PPase_superfam"/>
</dbReference>
<sequence length="182" mass="21385">MRHGEVYNPSQVLYGRLKRFRLSENGIKQVEKSALFFERQKLDKIYSSPLLRARQSAQIIADRVRKKVQISQLLTEVKLLHQGISLEKYHRELQPFIYDSKHQNAGQESIDEITIRMMKFVKIINSNHKNESVLAVSHGDPILILKTHISGKKFTWAYKKNNYLSTSRWFKLEIKEGKFTII</sequence>
<dbReference type="Gene3D" id="3.40.50.1240">
    <property type="entry name" value="Phosphoglycerate mutase-like"/>
    <property type="match status" value="1"/>
</dbReference>
<dbReference type="InterPro" id="IPR013078">
    <property type="entry name" value="His_Pase_superF_clade-1"/>
</dbReference>
<dbReference type="EMBL" id="MFJN01000051">
    <property type="protein sequence ID" value="OGG20274.1"/>
    <property type="molecule type" value="Genomic_DNA"/>
</dbReference>
<dbReference type="STRING" id="1798384.A3D03_03115"/>
<comment type="caution">
    <text evidence="1">The sequence shown here is derived from an EMBL/GenBank/DDBJ whole genome shotgun (WGS) entry which is preliminary data.</text>
</comment>
<proteinExistence type="predicted"/>
<evidence type="ECO:0000313" key="2">
    <source>
        <dbReference type="Proteomes" id="UP000177092"/>
    </source>
</evidence>
<evidence type="ECO:0000313" key="1">
    <source>
        <dbReference type="EMBL" id="OGG20274.1"/>
    </source>
</evidence>
<dbReference type="SUPFAM" id="SSF53254">
    <property type="entry name" value="Phosphoglycerate mutase-like"/>
    <property type="match status" value="1"/>
</dbReference>
<dbReference type="PANTHER" id="PTHR47821">
    <property type="entry name" value="PHOSPHOGLYCERATE MUTASE FAMILY PROTEIN"/>
    <property type="match status" value="1"/>
</dbReference>
<dbReference type="Proteomes" id="UP000177092">
    <property type="component" value="Unassembled WGS sequence"/>
</dbReference>
<dbReference type="PANTHER" id="PTHR47821:SF2">
    <property type="entry name" value="PHOSPHOGLYCERATE MUTASE FAMILY PROTEIN"/>
    <property type="match status" value="1"/>
</dbReference>
<dbReference type="Pfam" id="PF00300">
    <property type="entry name" value="His_Phos_1"/>
    <property type="match status" value="1"/>
</dbReference>
<dbReference type="AlphaFoldDB" id="A0A1F6A6W4"/>
<gene>
    <name evidence="1" type="ORF">A3D03_03115</name>
</gene>
<dbReference type="CDD" id="cd07067">
    <property type="entry name" value="HP_PGM_like"/>
    <property type="match status" value="1"/>
</dbReference>
<name>A0A1F6A6W4_9BACT</name>
<organism evidence="1 2">
    <name type="scientific">Candidatus Gottesmanbacteria bacterium RIFCSPHIGHO2_02_FULL_40_13</name>
    <dbReference type="NCBI Taxonomy" id="1798384"/>
    <lineage>
        <taxon>Bacteria</taxon>
        <taxon>Candidatus Gottesmaniibacteriota</taxon>
    </lineage>
</organism>
<protein>
    <recommendedName>
        <fullName evidence="3">Phosphoglycerate mutase</fullName>
    </recommendedName>
</protein>
<reference evidence="1 2" key="1">
    <citation type="journal article" date="2016" name="Nat. Commun.">
        <title>Thousands of microbial genomes shed light on interconnected biogeochemical processes in an aquifer system.</title>
        <authorList>
            <person name="Anantharaman K."/>
            <person name="Brown C.T."/>
            <person name="Hug L.A."/>
            <person name="Sharon I."/>
            <person name="Castelle C.J."/>
            <person name="Probst A.J."/>
            <person name="Thomas B.C."/>
            <person name="Singh A."/>
            <person name="Wilkins M.J."/>
            <person name="Karaoz U."/>
            <person name="Brodie E.L."/>
            <person name="Williams K.H."/>
            <person name="Hubbard S.S."/>
            <person name="Banfield J.F."/>
        </authorList>
    </citation>
    <scope>NUCLEOTIDE SEQUENCE [LARGE SCALE GENOMIC DNA]</scope>
</reference>
<evidence type="ECO:0008006" key="3">
    <source>
        <dbReference type="Google" id="ProtNLM"/>
    </source>
</evidence>
<dbReference type="SMART" id="SM00855">
    <property type="entry name" value="PGAM"/>
    <property type="match status" value="1"/>
</dbReference>
<accession>A0A1F6A6W4</accession>